<sequence>MKDPAMAEQSVTMARMSAEEAAAKRAEFESATAADPGNVNLWTRFVSFELGDGGGGIEAGRAVYERTLAALPDPAIQHSLYCSWSSAERDFGDVDGQRRVLERWVRRLPRGGGGFGKLGWDLYLEFEVGNGRVDRVRAVAEGLLKAFPMDPFAYVLYIRALAALSRHVEAFAVAERGVKELSGWCRGHDELIRFFMAEYIKRLKTKQSTAWDDSCFCTSSARLHQACHIRKLNIFYRDAESTEMVRHVSVHNQSNLHVYVTWISLGYL</sequence>
<accession>A0ACD6A9J3</accession>
<dbReference type="Proteomes" id="UP001732700">
    <property type="component" value="Chromosome 7D"/>
</dbReference>
<proteinExistence type="predicted"/>
<organism evidence="1 2">
    <name type="scientific">Avena sativa</name>
    <name type="common">Oat</name>
    <dbReference type="NCBI Taxonomy" id="4498"/>
    <lineage>
        <taxon>Eukaryota</taxon>
        <taxon>Viridiplantae</taxon>
        <taxon>Streptophyta</taxon>
        <taxon>Embryophyta</taxon>
        <taxon>Tracheophyta</taxon>
        <taxon>Spermatophyta</taxon>
        <taxon>Magnoliopsida</taxon>
        <taxon>Liliopsida</taxon>
        <taxon>Poales</taxon>
        <taxon>Poaceae</taxon>
        <taxon>BOP clade</taxon>
        <taxon>Pooideae</taxon>
        <taxon>Poodae</taxon>
        <taxon>Poeae</taxon>
        <taxon>Poeae Chloroplast Group 1 (Aveneae type)</taxon>
        <taxon>Aveninae</taxon>
        <taxon>Avena</taxon>
    </lineage>
</organism>
<keyword evidence="2" id="KW-1185">Reference proteome</keyword>
<reference evidence="1" key="2">
    <citation type="submission" date="2025-09" db="UniProtKB">
        <authorList>
            <consortium name="EnsemblPlants"/>
        </authorList>
    </citation>
    <scope>IDENTIFICATION</scope>
</reference>
<protein>
    <submittedName>
        <fullName evidence="1">Uncharacterized protein</fullName>
    </submittedName>
</protein>
<evidence type="ECO:0000313" key="2">
    <source>
        <dbReference type="Proteomes" id="UP001732700"/>
    </source>
</evidence>
<reference evidence="1" key="1">
    <citation type="submission" date="2021-05" db="EMBL/GenBank/DDBJ databases">
        <authorList>
            <person name="Scholz U."/>
            <person name="Mascher M."/>
            <person name="Fiebig A."/>
        </authorList>
    </citation>
    <scope>NUCLEOTIDE SEQUENCE [LARGE SCALE GENOMIC DNA]</scope>
</reference>
<dbReference type="EnsemblPlants" id="AVESA.00010b.r2.7DG1360180.1">
    <property type="protein sequence ID" value="AVESA.00010b.r2.7DG1360180.1.CDS"/>
    <property type="gene ID" value="AVESA.00010b.r2.7DG1360180"/>
</dbReference>
<name>A0ACD6A9J3_AVESA</name>
<evidence type="ECO:0000313" key="1">
    <source>
        <dbReference type="EnsemblPlants" id="AVESA.00010b.r2.7DG1360180.1.CDS"/>
    </source>
</evidence>